<evidence type="ECO:0000313" key="2">
    <source>
        <dbReference type="Proteomes" id="UP000257109"/>
    </source>
</evidence>
<keyword evidence="2" id="KW-1185">Reference proteome</keyword>
<name>A0A371FDP3_MUCPR</name>
<gene>
    <name evidence="1" type="ORF">CR513_43809</name>
</gene>
<dbReference type="EMBL" id="QJKJ01009586">
    <property type="protein sequence ID" value="RDX76223.1"/>
    <property type="molecule type" value="Genomic_DNA"/>
</dbReference>
<protein>
    <submittedName>
        <fullName evidence="1">Uncharacterized protein</fullName>
    </submittedName>
</protein>
<feature type="non-terminal residue" evidence="1">
    <location>
        <position position="123"/>
    </location>
</feature>
<reference evidence="1" key="1">
    <citation type="submission" date="2018-05" db="EMBL/GenBank/DDBJ databases">
        <title>Draft genome of Mucuna pruriens seed.</title>
        <authorList>
            <person name="Nnadi N.E."/>
            <person name="Vos R."/>
            <person name="Hasami M.H."/>
            <person name="Devisetty U.K."/>
            <person name="Aguiy J.C."/>
        </authorList>
    </citation>
    <scope>NUCLEOTIDE SEQUENCE [LARGE SCALE GENOMIC DNA]</scope>
    <source>
        <strain evidence="1">JCA_2017</strain>
    </source>
</reference>
<proteinExistence type="predicted"/>
<evidence type="ECO:0000313" key="1">
    <source>
        <dbReference type="EMBL" id="RDX76223.1"/>
    </source>
</evidence>
<accession>A0A371FDP3</accession>
<organism evidence="1 2">
    <name type="scientific">Mucuna pruriens</name>
    <name type="common">Velvet bean</name>
    <name type="synonym">Dolichos pruriens</name>
    <dbReference type="NCBI Taxonomy" id="157652"/>
    <lineage>
        <taxon>Eukaryota</taxon>
        <taxon>Viridiplantae</taxon>
        <taxon>Streptophyta</taxon>
        <taxon>Embryophyta</taxon>
        <taxon>Tracheophyta</taxon>
        <taxon>Spermatophyta</taxon>
        <taxon>Magnoliopsida</taxon>
        <taxon>eudicotyledons</taxon>
        <taxon>Gunneridae</taxon>
        <taxon>Pentapetalae</taxon>
        <taxon>rosids</taxon>
        <taxon>fabids</taxon>
        <taxon>Fabales</taxon>
        <taxon>Fabaceae</taxon>
        <taxon>Papilionoideae</taxon>
        <taxon>50 kb inversion clade</taxon>
        <taxon>NPAAA clade</taxon>
        <taxon>indigoferoid/millettioid clade</taxon>
        <taxon>Phaseoleae</taxon>
        <taxon>Mucuna</taxon>
    </lineage>
</organism>
<feature type="non-terminal residue" evidence="1">
    <location>
        <position position="1"/>
    </location>
</feature>
<sequence>SSWPSYPSLWCWRRRVTRRIQLQDLDLSLSFDKFEVDVQQTLDVGRYVGIQDDSSFLVYGAHRGQVSPLLRGLRGWVLLISLSKTCLLTAYSTSYKGFKYHFVKVRAVSEALFTIDHRLIPLH</sequence>
<comment type="caution">
    <text evidence="1">The sequence shown here is derived from an EMBL/GenBank/DDBJ whole genome shotgun (WGS) entry which is preliminary data.</text>
</comment>
<dbReference type="AlphaFoldDB" id="A0A371FDP3"/>
<dbReference type="Proteomes" id="UP000257109">
    <property type="component" value="Unassembled WGS sequence"/>
</dbReference>